<dbReference type="Proteomes" id="UP001164746">
    <property type="component" value="Chromosome 4"/>
</dbReference>
<evidence type="ECO:0000313" key="3">
    <source>
        <dbReference type="EMBL" id="WAR02490.1"/>
    </source>
</evidence>
<protein>
    <submittedName>
        <fullName evidence="3">Uncharacterized protein</fullName>
    </submittedName>
</protein>
<dbReference type="EMBL" id="CP111015">
    <property type="protein sequence ID" value="WAR02490.1"/>
    <property type="molecule type" value="Genomic_DNA"/>
</dbReference>
<proteinExistence type="predicted"/>
<name>A0ABY7DYB1_MYAAR</name>
<sequence length="236" mass="25440">MIKYLTFLTVIFGVEPFDIEGKENIAAGINVGANVTVVSVRSSHGYNPPRNGYNQYPTPPIRGKAACQNVPSSPNNEPTTYNKLRSQANAIGEVELPKEYSHHTKVFGDQEICSGSDKYCAEGANVAVVGVHSTSSYYPPQNGYNQYPPPLTYNQAGSQYPPPPAYNQADSQYPPPPAYNQAGSQYPPPPAYNQFAALNAPSSQPPAFGQATPGFSQTAYPPPPSFNSVPTNNHEK</sequence>
<keyword evidence="4" id="KW-1185">Reference proteome</keyword>
<keyword evidence="2" id="KW-0732">Signal</keyword>
<feature type="signal peptide" evidence="2">
    <location>
        <begin position="1"/>
        <end position="16"/>
    </location>
</feature>
<reference evidence="3" key="1">
    <citation type="submission" date="2022-11" db="EMBL/GenBank/DDBJ databases">
        <title>Centuries of genome instability and evolution in soft-shell clam transmissible cancer (bioRxiv).</title>
        <authorList>
            <person name="Hart S.F.M."/>
            <person name="Yonemitsu M.A."/>
            <person name="Giersch R.M."/>
            <person name="Beal B.F."/>
            <person name="Arriagada G."/>
            <person name="Davis B.W."/>
            <person name="Ostrander E.A."/>
            <person name="Goff S.P."/>
            <person name="Metzger M.J."/>
        </authorList>
    </citation>
    <scope>NUCLEOTIDE SEQUENCE</scope>
    <source>
        <strain evidence="3">MELC-2E11</strain>
        <tissue evidence="3">Siphon/mantle</tissue>
    </source>
</reference>
<accession>A0ABY7DYB1</accession>
<evidence type="ECO:0000313" key="4">
    <source>
        <dbReference type="Proteomes" id="UP001164746"/>
    </source>
</evidence>
<gene>
    <name evidence="3" type="ORF">MAR_009048</name>
</gene>
<evidence type="ECO:0000256" key="1">
    <source>
        <dbReference type="SAM" id="MobiDB-lite"/>
    </source>
</evidence>
<feature type="compositionally biased region" description="Polar residues" evidence="1">
    <location>
        <begin position="226"/>
        <end position="236"/>
    </location>
</feature>
<feature type="region of interest" description="Disordered" evidence="1">
    <location>
        <begin position="137"/>
        <end position="236"/>
    </location>
</feature>
<feature type="chain" id="PRO_5046133333" evidence="2">
    <location>
        <begin position="17"/>
        <end position="236"/>
    </location>
</feature>
<feature type="compositionally biased region" description="Low complexity" evidence="1">
    <location>
        <begin position="137"/>
        <end position="146"/>
    </location>
</feature>
<organism evidence="3 4">
    <name type="scientific">Mya arenaria</name>
    <name type="common">Soft-shell clam</name>
    <dbReference type="NCBI Taxonomy" id="6604"/>
    <lineage>
        <taxon>Eukaryota</taxon>
        <taxon>Metazoa</taxon>
        <taxon>Spiralia</taxon>
        <taxon>Lophotrochozoa</taxon>
        <taxon>Mollusca</taxon>
        <taxon>Bivalvia</taxon>
        <taxon>Autobranchia</taxon>
        <taxon>Heteroconchia</taxon>
        <taxon>Euheterodonta</taxon>
        <taxon>Imparidentia</taxon>
        <taxon>Neoheterodontei</taxon>
        <taxon>Myida</taxon>
        <taxon>Myoidea</taxon>
        <taxon>Myidae</taxon>
        <taxon>Mya</taxon>
    </lineage>
</organism>
<evidence type="ECO:0000256" key="2">
    <source>
        <dbReference type="SAM" id="SignalP"/>
    </source>
</evidence>